<dbReference type="SUPFAM" id="SSF48452">
    <property type="entry name" value="TPR-like"/>
    <property type="match status" value="1"/>
</dbReference>
<dbReference type="Proteomes" id="UP000181980">
    <property type="component" value="Unassembled WGS sequence"/>
</dbReference>
<organism evidence="2 3">
    <name type="scientific">Jiangella alba</name>
    <dbReference type="NCBI Taxonomy" id="561176"/>
    <lineage>
        <taxon>Bacteria</taxon>
        <taxon>Bacillati</taxon>
        <taxon>Actinomycetota</taxon>
        <taxon>Actinomycetes</taxon>
        <taxon>Jiangellales</taxon>
        <taxon>Jiangellaceae</taxon>
        <taxon>Jiangella</taxon>
    </lineage>
</organism>
<protein>
    <recommendedName>
        <fullName evidence="4">Tetratricopeptide repeat-containing protein</fullName>
    </recommendedName>
</protein>
<accession>A0A1H5D7N8</accession>
<keyword evidence="1" id="KW-1133">Transmembrane helix</keyword>
<dbReference type="RefSeq" id="WP_216094463.1">
    <property type="nucleotide sequence ID" value="NZ_FNUC01000002.1"/>
</dbReference>
<keyword evidence="1" id="KW-0472">Membrane</keyword>
<keyword evidence="3" id="KW-1185">Reference proteome</keyword>
<feature type="transmembrane region" description="Helical" evidence="1">
    <location>
        <begin position="9"/>
        <end position="27"/>
    </location>
</feature>
<keyword evidence="1" id="KW-0812">Transmembrane</keyword>
<evidence type="ECO:0000313" key="3">
    <source>
        <dbReference type="Proteomes" id="UP000181980"/>
    </source>
</evidence>
<dbReference type="STRING" id="561176.SAMN04488561_0321"/>
<name>A0A1H5D7N8_9ACTN</name>
<sequence length="148" mass="16212">MRGERRDRVWAGGMAVLVGALLVLVLWRGLLLVGSGTAAGVGIGVAVVVIAVVGAWVLWRSVRFGLRMQTLARELESEGGLPVDDLPRRPSGRAERAAADELFERRRSEAEADPENWRVWFRLALAYDDAGDRSRAREAARRAVALHG</sequence>
<dbReference type="AlphaFoldDB" id="A0A1H5D7N8"/>
<feature type="transmembrane region" description="Helical" evidence="1">
    <location>
        <begin position="39"/>
        <end position="59"/>
    </location>
</feature>
<evidence type="ECO:0000313" key="2">
    <source>
        <dbReference type="EMBL" id="SED74836.1"/>
    </source>
</evidence>
<dbReference type="Gene3D" id="1.25.40.10">
    <property type="entry name" value="Tetratricopeptide repeat domain"/>
    <property type="match status" value="1"/>
</dbReference>
<dbReference type="EMBL" id="FNUC01000002">
    <property type="protein sequence ID" value="SED74836.1"/>
    <property type="molecule type" value="Genomic_DNA"/>
</dbReference>
<gene>
    <name evidence="2" type="ORF">SAMN04488561_0321</name>
</gene>
<evidence type="ECO:0008006" key="4">
    <source>
        <dbReference type="Google" id="ProtNLM"/>
    </source>
</evidence>
<evidence type="ECO:0000256" key="1">
    <source>
        <dbReference type="SAM" id="Phobius"/>
    </source>
</evidence>
<dbReference type="InterPro" id="IPR011990">
    <property type="entry name" value="TPR-like_helical_dom_sf"/>
</dbReference>
<reference evidence="3" key="1">
    <citation type="submission" date="2016-10" db="EMBL/GenBank/DDBJ databases">
        <authorList>
            <person name="Varghese N."/>
            <person name="Submissions S."/>
        </authorList>
    </citation>
    <scope>NUCLEOTIDE SEQUENCE [LARGE SCALE GENOMIC DNA]</scope>
    <source>
        <strain evidence="3">DSM 45237</strain>
    </source>
</reference>
<proteinExistence type="predicted"/>